<accession>A0A7T8JY47</accession>
<sequence length="63" mass="6776">MELKVDKSRKTETGPQATHCSGVGGPGVLTIVDRFTRWPEALQMEDMGAETVARTFLKGGIAV</sequence>
<dbReference type="OrthoDB" id="6378606at2759"/>
<evidence type="ECO:0000256" key="1">
    <source>
        <dbReference type="SAM" id="MobiDB-lite"/>
    </source>
</evidence>
<name>A0A7T8JY47_CALRO</name>
<feature type="compositionally biased region" description="Basic and acidic residues" evidence="1">
    <location>
        <begin position="1"/>
        <end position="12"/>
    </location>
</feature>
<proteinExistence type="predicted"/>
<dbReference type="EMBL" id="CP045902">
    <property type="protein sequence ID" value="QQP38411.1"/>
    <property type="molecule type" value="Genomic_DNA"/>
</dbReference>
<evidence type="ECO:0000313" key="2">
    <source>
        <dbReference type="EMBL" id="QQP38411.1"/>
    </source>
</evidence>
<protein>
    <submittedName>
        <fullName evidence="2">Uncharacterized protein LOC108742844</fullName>
    </submittedName>
</protein>
<keyword evidence="3" id="KW-1185">Reference proteome</keyword>
<reference evidence="3" key="1">
    <citation type="submission" date="2021-01" db="EMBL/GenBank/DDBJ databases">
        <title>Caligus Genome Assembly.</title>
        <authorList>
            <person name="Gallardo-Escarate C."/>
        </authorList>
    </citation>
    <scope>NUCLEOTIDE SEQUENCE [LARGE SCALE GENOMIC DNA]</scope>
</reference>
<evidence type="ECO:0000313" key="3">
    <source>
        <dbReference type="Proteomes" id="UP000595437"/>
    </source>
</evidence>
<feature type="region of interest" description="Disordered" evidence="1">
    <location>
        <begin position="1"/>
        <end position="23"/>
    </location>
</feature>
<gene>
    <name evidence="2" type="ORF">FKW44_018977</name>
</gene>
<organism evidence="2 3">
    <name type="scientific">Caligus rogercresseyi</name>
    <name type="common">Sea louse</name>
    <dbReference type="NCBI Taxonomy" id="217165"/>
    <lineage>
        <taxon>Eukaryota</taxon>
        <taxon>Metazoa</taxon>
        <taxon>Ecdysozoa</taxon>
        <taxon>Arthropoda</taxon>
        <taxon>Crustacea</taxon>
        <taxon>Multicrustacea</taxon>
        <taxon>Hexanauplia</taxon>
        <taxon>Copepoda</taxon>
        <taxon>Siphonostomatoida</taxon>
        <taxon>Caligidae</taxon>
        <taxon>Caligus</taxon>
    </lineage>
</organism>
<dbReference type="Proteomes" id="UP000595437">
    <property type="component" value="Chromosome 13"/>
</dbReference>
<dbReference type="AlphaFoldDB" id="A0A7T8JY47"/>